<feature type="compositionally biased region" description="Basic and acidic residues" evidence="1">
    <location>
        <begin position="1"/>
        <end position="18"/>
    </location>
</feature>
<proteinExistence type="predicted"/>
<keyword evidence="3" id="KW-1185">Reference proteome</keyword>
<name>A0A0A0KP20_CUCSA</name>
<feature type="region of interest" description="Disordered" evidence="1">
    <location>
        <begin position="62"/>
        <end position="110"/>
    </location>
</feature>
<accession>A0A0A0KP20</accession>
<reference evidence="2 3" key="2">
    <citation type="journal article" date="2009" name="PLoS ONE">
        <title>An integrated genetic and cytogenetic map of the cucumber genome.</title>
        <authorList>
            <person name="Ren Y."/>
            <person name="Zhang Z."/>
            <person name="Liu J."/>
            <person name="Staub J.E."/>
            <person name="Han Y."/>
            <person name="Cheng Z."/>
            <person name="Li X."/>
            <person name="Lu J."/>
            <person name="Miao H."/>
            <person name="Kang H."/>
            <person name="Xie B."/>
            <person name="Gu X."/>
            <person name="Wang X."/>
            <person name="Du Y."/>
            <person name="Jin W."/>
            <person name="Huang S."/>
        </authorList>
    </citation>
    <scope>NUCLEOTIDE SEQUENCE [LARGE SCALE GENOMIC DNA]</scope>
    <source>
        <strain evidence="3">cv. 9930</strain>
    </source>
</reference>
<sequence length="110" mass="12961">MDLKVKSTKMKRERDTLQRNEGGVSMDLKTELHGGQENWNRGNGDIVERERKRGKFGEIGEMGLRQMGGGSSFEDDRRQFGSDKRRREMRGIRERERERERFEAEEEVNA</sequence>
<feature type="region of interest" description="Disordered" evidence="1">
    <location>
        <begin position="1"/>
        <end position="24"/>
    </location>
</feature>
<gene>
    <name evidence="2" type="ORF">Csa_5G198140</name>
</gene>
<dbReference type="Proteomes" id="UP000029981">
    <property type="component" value="Chromosome 5"/>
</dbReference>
<organism evidence="2 3">
    <name type="scientific">Cucumis sativus</name>
    <name type="common">Cucumber</name>
    <dbReference type="NCBI Taxonomy" id="3659"/>
    <lineage>
        <taxon>Eukaryota</taxon>
        <taxon>Viridiplantae</taxon>
        <taxon>Streptophyta</taxon>
        <taxon>Embryophyta</taxon>
        <taxon>Tracheophyta</taxon>
        <taxon>Spermatophyta</taxon>
        <taxon>Magnoliopsida</taxon>
        <taxon>eudicotyledons</taxon>
        <taxon>Gunneridae</taxon>
        <taxon>Pentapetalae</taxon>
        <taxon>rosids</taxon>
        <taxon>fabids</taxon>
        <taxon>Cucurbitales</taxon>
        <taxon>Cucurbitaceae</taxon>
        <taxon>Benincaseae</taxon>
        <taxon>Cucumis</taxon>
    </lineage>
</organism>
<reference evidence="2 3" key="4">
    <citation type="journal article" date="2011" name="BMC Genomics">
        <title>RNA-Seq improves annotation of protein-coding genes in the cucumber genome.</title>
        <authorList>
            <person name="Li Z."/>
            <person name="Zhang Z."/>
            <person name="Yan P."/>
            <person name="Huang S."/>
            <person name="Fei Z."/>
            <person name="Lin K."/>
        </authorList>
    </citation>
    <scope>NUCLEOTIDE SEQUENCE [LARGE SCALE GENOMIC DNA]</scope>
    <source>
        <strain evidence="3">cv. 9930</strain>
    </source>
</reference>
<evidence type="ECO:0000313" key="2">
    <source>
        <dbReference type="EMBL" id="KGN50624.1"/>
    </source>
</evidence>
<dbReference type="AlphaFoldDB" id="A0A0A0KP20"/>
<dbReference type="EMBL" id="CM002926">
    <property type="protein sequence ID" value="KGN50624.1"/>
    <property type="molecule type" value="Genomic_DNA"/>
</dbReference>
<feature type="compositionally biased region" description="Basic and acidic residues" evidence="1">
    <location>
        <begin position="74"/>
        <end position="102"/>
    </location>
</feature>
<reference evidence="2 3" key="3">
    <citation type="journal article" date="2010" name="BMC Genomics">
        <title>Transcriptome sequencing and comparative analysis of cucumber flowers with different sex types.</title>
        <authorList>
            <person name="Guo S."/>
            <person name="Zheng Y."/>
            <person name="Joung J.G."/>
            <person name="Liu S."/>
            <person name="Zhang Z."/>
            <person name="Crasta O.R."/>
            <person name="Sobral B.W."/>
            <person name="Xu Y."/>
            <person name="Huang S."/>
            <person name="Fei Z."/>
        </authorList>
    </citation>
    <scope>NUCLEOTIDE SEQUENCE [LARGE SCALE GENOMIC DNA]</scope>
    <source>
        <strain evidence="3">cv. 9930</strain>
    </source>
</reference>
<evidence type="ECO:0000256" key="1">
    <source>
        <dbReference type="SAM" id="MobiDB-lite"/>
    </source>
</evidence>
<reference evidence="2 3" key="1">
    <citation type="journal article" date="2009" name="Nat. Genet.">
        <title>The genome of the cucumber, Cucumis sativus L.</title>
        <authorList>
            <person name="Huang S."/>
            <person name="Li R."/>
            <person name="Zhang Z."/>
            <person name="Li L."/>
            <person name="Gu X."/>
            <person name="Fan W."/>
            <person name="Lucas W.J."/>
            <person name="Wang X."/>
            <person name="Xie B."/>
            <person name="Ni P."/>
            <person name="Ren Y."/>
            <person name="Zhu H."/>
            <person name="Li J."/>
            <person name="Lin K."/>
            <person name="Jin W."/>
            <person name="Fei Z."/>
            <person name="Li G."/>
            <person name="Staub J."/>
            <person name="Kilian A."/>
            <person name="van der Vossen E.A."/>
            <person name="Wu Y."/>
            <person name="Guo J."/>
            <person name="He J."/>
            <person name="Jia Z."/>
            <person name="Ren Y."/>
            <person name="Tian G."/>
            <person name="Lu Y."/>
            <person name="Ruan J."/>
            <person name="Qian W."/>
            <person name="Wang M."/>
            <person name="Huang Q."/>
            <person name="Li B."/>
            <person name="Xuan Z."/>
            <person name="Cao J."/>
            <person name="Asan"/>
            <person name="Wu Z."/>
            <person name="Zhang J."/>
            <person name="Cai Q."/>
            <person name="Bai Y."/>
            <person name="Zhao B."/>
            <person name="Han Y."/>
            <person name="Li Y."/>
            <person name="Li X."/>
            <person name="Wang S."/>
            <person name="Shi Q."/>
            <person name="Liu S."/>
            <person name="Cho W.K."/>
            <person name="Kim J.Y."/>
            <person name="Xu Y."/>
            <person name="Heller-Uszynska K."/>
            <person name="Miao H."/>
            <person name="Cheng Z."/>
            <person name="Zhang S."/>
            <person name="Wu J."/>
            <person name="Yang Y."/>
            <person name="Kang H."/>
            <person name="Li M."/>
            <person name="Liang H."/>
            <person name="Ren X."/>
            <person name="Shi Z."/>
            <person name="Wen M."/>
            <person name="Jian M."/>
            <person name="Yang H."/>
            <person name="Zhang G."/>
            <person name="Yang Z."/>
            <person name="Chen R."/>
            <person name="Liu S."/>
            <person name="Li J."/>
            <person name="Ma L."/>
            <person name="Liu H."/>
            <person name="Zhou Y."/>
            <person name="Zhao J."/>
            <person name="Fang X."/>
            <person name="Li G."/>
            <person name="Fang L."/>
            <person name="Li Y."/>
            <person name="Liu D."/>
            <person name="Zheng H."/>
            <person name="Zhang Y."/>
            <person name="Qin N."/>
            <person name="Li Z."/>
            <person name="Yang G."/>
            <person name="Yang S."/>
            <person name="Bolund L."/>
            <person name="Kristiansen K."/>
            <person name="Zheng H."/>
            <person name="Li S."/>
            <person name="Zhang X."/>
            <person name="Yang H."/>
            <person name="Wang J."/>
            <person name="Sun R."/>
            <person name="Zhang B."/>
            <person name="Jiang S."/>
            <person name="Wang J."/>
            <person name="Du Y."/>
            <person name="Li S."/>
        </authorList>
    </citation>
    <scope>NUCLEOTIDE SEQUENCE [LARGE SCALE GENOMIC DNA]</scope>
    <source>
        <strain evidence="3">cv. 9930</strain>
    </source>
</reference>
<dbReference type="Gramene" id="KGN50624">
    <property type="protein sequence ID" value="KGN50624"/>
    <property type="gene ID" value="Csa_5G198140"/>
</dbReference>
<protein>
    <submittedName>
        <fullName evidence="2">Uncharacterized protein</fullName>
    </submittedName>
</protein>
<evidence type="ECO:0000313" key="3">
    <source>
        <dbReference type="Proteomes" id="UP000029981"/>
    </source>
</evidence>